<dbReference type="InterPro" id="IPR051694">
    <property type="entry name" value="Immunoregulatory_rcpt-like"/>
</dbReference>
<evidence type="ECO:0008006" key="9">
    <source>
        <dbReference type="Google" id="ProtNLM"/>
    </source>
</evidence>
<keyword evidence="2 6" id="KW-0812">Transmembrane</keyword>
<dbReference type="EMBL" id="KN832871">
    <property type="protein sequence ID" value="KIN05854.1"/>
    <property type="molecule type" value="Genomic_DNA"/>
</dbReference>
<evidence type="ECO:0000256" key="6">
    <source>
        <dbReference type="SAM" id="Phobius"/>
    </source>
</evidence>
<keyword evidence="3 6" id="KW-1133">Transmembrane helix</keyword>
<reference evidence="7 8" key="1">
    <citation type="submission" date="2014-04" db="EMBL/GenBank/DDBJ databases">
        <authorList>
            <consortium name="DOE Joint Genome Institute"/>
            <person name="Kuo A."/>
            <person name="Martino E."/>
            <person name="Perotto S."/>
            <person name="Kohler A."/>
            <person name="Nagy L.G."/>
            <person name="Floudas D."/>
            <person name="Copeland A."/>
            <person name="Barry K.W."/>
            <person name="Cichocki N."/>
            <person name="Veneault-Fourrey C."/>
            <person name="LaButti K."/>
            <person name="Lindquist E.A."/>
            <person name="Lipzen A."/>
            <person name="Lundell T."/>
            <person name="Morin E."/>
            <person name="Murat C."/>
            <person name="Sun H."/>
            <person name="Tunlid A."/>
            <person name="Henrissat B."/>
            <person name="Grigoriev I.V."/>
            <person name="Hibbett D.S."/>
            <person name="Martin F."/>
            <person name="Nordberg H.P."/>
            <person name="Cantor M.N."/>
            <person name="Hua S.X."/>
        </authorList>
    </citation>
    <scope>NUCLEOTIDE SEQUENCE [LARGE SCALE GENOMIC DNA]</scope>
    <source>
        <strain evidence="7 8">Zn</strain>
    </source>
</reference>
<feature type="region of interest" description="Disordered" evidence="5">
    <location>
        <begin position="292"/>
        <end position="332"/>
    </location>
</feature>
<keyword evidence="4 6" id="KW-0472">Membrane</keyword>
<dbReference type="GO" id="GO:0016020">
    <property type="term" value="C:membrane"/>
    <property type="evidence" value="ECO:0007669"/>
    <property type="project" value="UniProtKB-SubCell"/>
</dbReference>
<dbReference type="GO" id="GO:0071944">
    <property type="term" value="C:cell periphery"/>
    <property type="evidence" value="ECO:0007669"/>
    <property type="project" value="UniProtKB-ARBA"/>
</dbReference>
<dbReference type="AlphaFoldDB" id="A0A0C3D3K5"/>
<name>A0A0C3D3K5_OIDMZ</name>
<comment type="subcellular location">
    <subcellularLocation>
        <location evidence="1">Membrane</location>
        <topology evidence="1">Single-pass membrane protein</topology>
    </subcellularLocation>
</comment>
<keyword evidence="8" id="KW-1185">Reference proteome</keyword>
<dbReference type="OrthoDB" id="5390143at2759"/>
<dbReference type="Proteomes" id="UP000054321">
    <property type="component" value="Unassembled WGS sequence"/>
</dbReference>
<gene>
    <name evidence="7" type="ORF">OIDMADRAFT_141536</name>
</gene>
<evidence type="ECO:0000313" key="7">
    <source>
        <dbReference type="EMBL" id="KIN05854.1"/>
    </source>
</evidence>
<reference evidence="8" key="2">
    <citation type="submission" date="2015-01" db="EMBL/GenBank/DDBJ databases">
        <title>Evolutionary Origins and Diversification of the Mycorrhizal Mutualists.</title>
        <authorList>
            <consortium name="DOE Joint Genome Institute"/>
            <consortium name="Mycorrhizal Genomics Consortium"/>
            <person name="Kohler A."/>
            <person name="Kuo A."/>
            <person name="Nagy L.G."/>
            <person name="Floudas D."/>
            <person name="Copeland A."/>
            <person name="Barry K.W."/>
            <person name="Cichocki N."/>
            <person name="Veneault-Fourrey C."/>
            <person name="LaButti K."/>
            <person name="Lindquist E.A."/>
            <person name="Lipzen A."/>
            <person name="Lundell T."/>
            <person name="Morin E."/>
            <person name="Murat C."/>
            <person name="Riley R."/>
            <person name="Ohm R."/>
            <person name="Sun H."/>
            <person name="Tunlid A."/>
            <person name="Henrissat B."/>
            <person name="Grigoriev I.V."/>
            <person name="Hibbett D.S."/>
            <person name="Martin F."/>
        </authorList>
    </citation>
    <scope>NUCLEOTIDE SEQUENCE [LARGE SCALE GENOMIC DNA]</scope>
    <source>
        <strain evidence="8">Zn</strain>
    </source>
</reference>
<dbReference type="InParanoid" id="A0A0C3D3K5"/>
<evidence type="ECO:0000256" key="3">
    <source>
        <dbReference type="ARBA" id="ARBA00022989"/>
    </source>
</evidence>
<feature type="compositionally biased region" description="Pro residues" evidence="5">
    <location>
        <begin position="315"/>
        <end position="325"/>
    </location>
</feature>
<evidence type="ECO:0000256" key="2">
    <source>
        <dbReference type="ARBA" id="ARBA00022692"/>
    </source>
</evidence>
<sequence length="332" mass="35236">MLPPCSPALSSLHWVADIFLAWKDDIPEPLPPSASSVPAGVEACQCQRAVRDCAVRRNGHMTLSMVRLGFVAILLAAQGQLLPLAAADSSNQFISPSPNDGDHTHIEGTFAEGSLIKLVWETTWQTLALVLWQDGTPQFQYLPNSAPIVGTTFEWTVDLTGQDGNPNFNLSDGHTFFFGIFNSGTTDVFESQYINITSNAVTTSSTTTTTSPTQTSTHTTSSSTTPATTNTNTAAPTSKALSKGAQAGIGVGVAIVGVALVIGAIVFFLARRRRAANIPPLPPSELPPTEIAKTYYGPPAELPPTIPKYAARPPVELPEQPPSPRVPGIHEL</sequence>
<evidence type="ECO:0000313" key="8">
    <source>
        <dbReference type="Proteomes" id="UP000054321"/>
    </source>
</evidence>
<dbReference type="PANTHER" id="PTHR15549">
    <property type="entry name" value="PAIRED IMMUNOGLOBULIN-LIKE TYPE 2 RECEPTOR"/>
    <property type="match status" value="1"/>
</dbReference>
<evidence type="ECO:0000256" key="4">
    <source>
        <dbReference type="ARBA" id="ARBA00023136"/>
    </source>
</evidence>
<accession>A0A0C3D3K5</accession>
<protein>
    <recommendedName>
        <fullName evidence="9">Mid2 domain-containing protein</fullName>
    </recommendedName>
</protein>
<evidence type="ECO:0000256" key="1">
    <source>
        <dbReference type="ARBA" id="ARBA00004167"/>
    </source>
</evidence>
<dbReference type="HOGENOM" id="CLU_837023_0_0_1"/>
<feature type="region of interest" description="Disordered" evidence="5">
    <location>
        <begin position="201"/>
        <end position="238"/>
    </location>
</feature>
<proteinExistence type="predicted"/>
<dbReference type="STRING" id="913774.A0A0C3D3K5"/>
<evidence type="ECO:0000256" key="5">
    <source>
        <dbReference type="SAM" id="MobiDB-lite"/>
    </source>
</evidence>
<organism evidence="7 8">
    <name type="scientific">Oidiodendron maius (strain Zn)</name>
    <dbReference type="NCBI Taxonomy" id="913774"/>
    <lineage>
        <taxon>Eukaryota</taxon>
        <taxon>Fungi</taxon>
        <taxon>Dikarya</taxon>
        <taxon>Ascomycota</taxon>
        <taxon>Pezizomycotina</taxon>
        <taxon>Leotiomycetes</taxon>
        <taxon>Leotiomycetes incertae sedis</taxon>
        <taxon>Myxotrichaceae</taxon>
        <taxon>Oidiodendron</taxon>
    </lineage>
</organism>
<feature type="transmembrane region" description="Helical" evidence="6">
    <location>
        <begin position="247"/>
        <end position="270"/>
    </location>
</feature>